<gene>
    <name evidence="2" type="ORF">HLB29_03605</name>
</gene>
<keyword evidence="3" id="KW-1185">Reference proteome</keyword>
<comment type="caution">
    <text evidence="2">The sequence shown here is derived from an EMBL/GenBank/DDBJ whole genome shotgun (WGS) entry which is preliminary data.</text>
</comment>
<evidence type="ECO:0000313" key="3">
    <source>
        <dbReference type="Proteomes" id="UP000713904"/>
    </source>
</evidence>
<feature type="transmembrane region" description="Helical" evidence="1">
    <location>
        <begin position="15"/>
        <end position="40"/>
    </location>
</feature>
<proteinExistence type="predicted"/>
<keyword evidence="1" id="KW-0472">Membrane</keyword>
<dbReference type="RefSeq" id="WP_185623793.1">
    <property type="nucleotide sequence ID" value="NZ_JABGBW010000002.1"/>
</dbReference>
<name>A0ABR6TK35_9FIRM</name>
<evidence type="ECO:0000313" key="2">
    <source>
        <dbReference type="EMBL" id="MBC2575765.1"/>
    </source>
</evidence>
<keyword evidence="1" id="KW-0812">Transmembrane</keyword>
<dbReference type="EMBL" id="JABGBW010000002">
    <property type="protein sequence ID" value="MBC2575765.1"/>
    <property type="molecule type" value="Genomic_DNA"/>
</dbReference>
<organism evidence="2 3">
    <name type="scientific">Peptostreptococcus canis</name>
    <dbReference type="NCBI Taxonomy" id="1159213"/>
    <lineage>
        <taxon>Bacteria</taxon>
        <taxon>Bacillati</taxon>
        <taxon>Bacillota</taxon>
        <taxon>Clostridia</taxon>
        <taxon>Peptostreptococcales</taxon>
        <taxon>Peptostreptococcaceae</taxon>
        <taxon>Peptostreptococcus</taxon>
    </lineage>
</organism>
<accession>A0ABR6TK35</accession>
<evidence type="ECO:0000256" key="1">
    <source>
        <dbReference type="SAM" id="Phobius"/>
    </source>
</evidence>
<keyword evidence="1" id="KW-1133">Transmembrane helix</keyword>
<reference evidence="2 3" key="1">
    <citation type="submission" date="2020-05" db="EMBL/GenBank/DDBJ databases">
        <title>Draft genome of xy-202 and genomic insight in genome of the genus Peptostreptococcus.</title>
        <authorList>
            <person name="Zhang Z."/>
        </authorList>
    </citation>
    <scope>NUCLEOTIDE SEQUENCE [LARGE SCALE GENOMIC DNA]</scope>
    <source>
        <strain evidence="2 3">DSM 27025</strain>
    </source>
</reference>
<feature type="transmembrane region" description="Helical" evidence="1">
    <location>
        <begin position="46"/>
        <end position="69"/>
    </location>
</feature>
<protein>
    <submittedName>
        <fullName evidence="2">Uncharacterized protein</fullName>
    </submittedName>
</protein>
<sequence>MKDLMIKINSFFNRVLRYFVFSTLVSFVVCFAMITINLFMGIRVSLGFYMLIFTLFDLALSILICVYNSHKLFIPINKKLIKKLNREEVERAREINRRKSKRSNSKVS</sequence>
<dbReference type="Proteomes" id="UP000713904">
    <property type="component" value="Unassembled WGS sequence"/>
</dbReference>